<sequence length="445" mass="48437">MLVCHTEAVCLKAAAVGESQNTMYSLRNPLLAHIVVLNHIQNPAGLQVSVSQLHESSLTPTSSSRTRTLRRLFSSLTVSPPTPTYSPLRLQKHQSPSSGAAGTSPFLSTDSLTTPTHQKGWSPTSTSQLCVPELKPSAPRTSAYLVNLSGTSGRCWSGSPRLTEVRSSLSCRLGPAVLGSRMTGLKWTWPFIFSQTLKDRLPRCLATSTSAPETSCGSDGALWTLVLVRVALEPLLCFCRSSKTAEMLSDREEICFRILFTSLSMVFPFCSSSSLRAASLDSSSSFRNRCSWLNSALIRLSVDSSCFLECWITSLDSSSDLSCSPRPLAAGCRGPCSSGLWWSRSSRTGPSGFCSSGSVSFFCLSANESLSSFSAKFTLGYSLEDLLSQRGQLLFWPCFQQRARQLEQKLWSQRRDTGSVKLSQQTGQVREVSRRTPSAAINSDV</sequence>
<name>A0A4Z2FZU7_9TELE</name>
<feature type="region of interest" description="Disordered" evidence="1">
    <location>
        <begin position="76"/>
        <end position="129"/>
    </location>
</feature>
<proteinExistence type="predicted"/>
<keyword evidence="3" id="KW-1185">Reference proteome</keyword>
<feature type="compositionally biased region" description="Polar residues" evidence="1">
    <location>
        <begin position="435"/>
        <end position="445"/>
    </location>
</feature>
<gene>
    <name evidence="2" type="ORF">EYF80_042945</name>
</gene>
<dbReference type="Proteomes" id="UP000314294">
    <property type="component" value="Unassembled WGS sequence"/>
</dbReference>
<accession>A0A4Z2FZU7</accession>
<evidence type="ECO:0000256" key="1">
    <source>
        <dbReference type="SAM" id="MobiDB-lite"/>
    </source>
</evidence>
<reference evidence="2 3" key="1">
    <citation type="submission" date="2019-03" db="EMBL/GenBank/DDBJ databases">
        <title>First draft genome of Liparis tanakae, snailfish: a comprehensive survey of snailfish specific genes.</title>
        <authorList>
            <person name="Kim W."/>
            <person name="Song I."/>
            <person name="Jeong J.-H."/>
            <person name="Kim D."/>
            <person name="Kim S."/>
            <person name="Ryu S."/>
            <person name="Song J.Y."/>
            <person name="Lee S.K."/>
        </authorList>
    </citation>
    <scope>NUCLEOTIDE SEQUENCE [LARGE SCALE GENOMIC DNA]</scope>
    <source>
        <tissue evidence="2">Muscle</tissue>
    </source>
</reference>
<evidence type="ECO:0000313" key="2">
    <source>
        <dbReference type="EMBL" id="TNN46846.1"/>
    </source>
</evidence>
<organism evidence="2 3">
    <name type="scientific">Liparis tanakae</name>
    <name type="common">Tanaka's snailfish</name>
    <dbReference type="NCBI Taxonomy" id="230148"/>
    <lineage>
        <taxon>Eukaryota</taxon>
        <taxon>Metazoa</taxon>
        <taxon>Chordata</taxon>
        <taxon>Craniata</taxon>
        <taxon>Vertebrata</taxon>
        <taxon>Euteleostomi</taxon>
        <taxon>Actinopterygii</taxon>
        <taxon>Neopterygii</taxon>
        <taxon>Teleostei</taxon>
        <taxon>Neoteleostei</taxon>
        <taxon>Acanthomorphata</taxon>
        <taxon>Eupercaria</taxon>
        <taxon>Perciformes</taxon>
        <taxon>Cottioidei</taxon>
        <taxon>Cottales</taxon>
        <taxon>Liparidae</taxon>
        <taxon>Liparis</taxon>
    </lineage>
</organism>
<feature type="compositionally biased region" description="Polar residues" evidence="1">
    <location>
        <begin position="93"/>
        <end position="129"/>
    </location>
</feature>
<dbReference type="OrthoDB" id="10656514at2759"/>
<comment type="caution">
    <text evidence="2">The sequence shown here is derived from an EMBL/GenBank/DDBJ whole genome shotgun (WGS) entry which is preliminary data.</text>
</comment>
<dbReference type="EMBL" id="SRLO01000771">
    <property type="protein sequence ID" value="TNN46846.1"/>
    <property type="molecule type" value="Genomic_DNA"/>
</dbReference>
<feature type="region of interest" description="Disordered" evidence="1">
    <location>
        <begin position="421"/>
        <end position="445"/>
    </location>
</feature>
<evidence type="ECO:0000313" key="3">
    <source>
        <dbReference type="Proteomes" id="UP000314294"/>
    </source>
</evidence>
<dbReference type="AlphaFoldDB" id="A0A4Z2FZU7"/>
<protein>
    <submittedName>
        <fullName evidence="2">Uncharacterized protein</fullName>
    </submittedName>
</protein>